<evidence type="ECO:0000256" key="1">
    <source>
        <dbReference type="ARBA" id="ARBA00022729"/>
    </source>
</evidence>
<keyword evidence="6" id="KW-1185">Reference proteome</keyword>
<dbReference type="SUPFAM" id="SSF54001">
    <property type="entry name" value="Cysteine proteinases"/>
    <property type="match status" value="1"/>
</dbReference>
<feature type="domain" description="Transglutaminase-like" evidence="3">
    <location>
        <begin position="122"/>
        <end position="214"/>
    </location>
</feature>
<dbReference type="InterPro" id="IPR032812">
    <property type="entry name" value="SbsA_Ig"/>
</dbReference>
<sequence length="549" mass="61549">MNYKGMMGLAGMLMLAPIMASVPAEAKVVSKADVVTSKATLIEAMRAKLLAGETDFTIDFQLTLPDGEIEALFDDILAQDEYLHYAVVNEAITVGEHSLHVTLQFIHSMEDEAKLTEAVPVLASQIFRPGMYDIEKLQALQNYMAANYTYGENAQSPYALIKDKKADDLAHALLVNRLLAETGIESELRRGYTGFGERHIWNVVHVGGAWYNLDVLYRDVDYNLNQRQTGWFLVSDETLEKSGTRSLDEEQRPSAATDLYAGLHALSYTTVHELADLRTERFVVEPLYAKRQLFYVNDEQALVVSNQQTVKKLSDGPAFELTYADGAMYFLNDELLLYRYDLATKTLKQLLDKPANDIAIEGAELLAYDRSKIVLRVPITERAEQMTTLANTLTDDALDADFVKLADQFLAAYAHMSLTEKALISADTEEKIELVKNQLLEQSAFAELLSETPAYSAQKVTANALKTWTVTLSARLEESAMNESKVVIYDMLGNEVESQVSIDGKKIRVTPLQPYSEDIPYTLYTKKELKSVSGKELKNDLYVSFRLEL</sequence>
<gene>
    <name evidence="5" type="ORF">ACFSY7_04535</name>
</gene>
<dbReference type="Gene3D" id="3.10.620.30">
    <property type="match status" value="1"/>
</dbReference>
<accession>A0ABW5XXS4</accession>
<organism evidence="5 6">
    <name type="scientific">Kurthia populi</name>
    <dbReference type="NCBI Taxonomy" id="1562132"/>
    <lineage>
        <taxon>Bacteria</taxon>
        <taxon>Bacillati</taxon>
        <taxon>Bacillota</taxon>
        <taxon>Bacilli</taxon>
        <taxon>Bacillales</taxon>
        <taxon>Caryophanaceae</taxon>
        <taxon>Kurthia</taxon>
    </lineage>
</organism>
<reference evidence="6" key="1">
    <citation type="journal article" date="2019" name="Int. J. Syst. Evol. Microbiol.">
        <title>The Global Catalogue of Microorganisms (GCM) 10K type strain sequencing project: providing services to taxonomists for standard genome sequencing and annotation.</title>
        <authorList>
            <consortium name="The Broad Institute Genomics Platform"/>
            <consortium name="The Broad Institute Genome Sequencing Center for Infectious Disease"/>
            <person name="Wu L."/>
            <person name="Ma J."/>
        </authorList>
    </citation>
    <scope>NUCLEOTIDE SEQUENCE [LARGE SCALE GENOMIC DNA]</scope>
    <source>
        <strain evidence="6">KCTC 33522</strain>
    </source>
</reference>
<dbReference type="InterPro" id="IPR038765">
    <property type="entry name" value="Papain-like_cys_pep_sf"/>
</dbReference>
<evidence type="ECO:0000256" key="2">
    <source>
        <dbReference type="SAM" id="SignalP"/>
    </source>
</evidence>
<feature type="domain" description="SbsA Ig-like" evidence="4">
    <location>
        <begin position="448"/>
        <end position="546"/>
    </location>
</feature>
<protein>
    <submittedName>
        <fullName evidence="5">Ig-like domain-containing protein</fullName>
    </submittedName>
</protein>
<evidence type="ECO:0000313" key="5">
    <source>
        <dbReference type="EMBL" id="MFD2867774.1"/>
    </source>
</evidence>
<dbReference type="RefSeq" id="WP_380147001.1">
    <property type="nucleotide sequence ID" value="NZ_JBHUOR010000023.1"/>
</dbReference>
<keyword evidence="1 2" id="KW-0732">Signal</keyword>
<dbReference type="Pfam" id="PF01841">
    <property type="entry name" value="Transglut_core"/>
    <property type="match status" value="1"/>
</dbReference>
<evidence type="ECO:0000259" key="4">
    <source>
        <dbReference type="Pfam" id="PF13205"/>
    </source>
</evidence>
<dbReference type="Proteomes" id="UP001597568">
    <property type="component" value="Unassembled WGS sequence"/>
</dbReference>
<comment type="caution">
    <text evidence="5">The sequence shown here is derived from an EMBL/GenBank/DDBJ whole genome shotgun (WGS) entry which is preliminary data.</text>
</comment>
<name>A0ABW5XXS4_9BACL</name>
<dbReference type="InterPro" id="IPR002931">
    <property type="entry name" value="Transglutaminase-like"/>
</dbReference>
<dbReference type="Pfam" id="PF13205">
    <property type="entry name" value="Big_5"/>
    <property type="match status" value="1"/>
</dbReference>
<dbReference type="EMBL" id="JBHUOR010000023">
    <property type="protein sequence ID" value="MFD2867774.1"/>
    <property type="molecule type" value="Genomic_DNA"/>
</dbReference>
<feature type="chain" id="PRO_5046008905" evidence="2">
    <location>
        <begin position="27"/>
        <end position="549"/>
    </location>
</feature>
<evidence type="ECO:0000259" key="3">
    <source>
        <dbReference type="Pfam" id="PF01841"/>
    </source>
</evidence>
<proteinExistence type="predicted"/>
<feature type="signal peptide" evidence="2">
    <location>
        <begin position="1"/>
        <end position="26"/>
    </location>
</feature>
<evidence type="ECO:0000313" key="6">
    <source>
        <dbReference type="Proteomes" id="UP001597568"/>
    </source>
</evidence>